<proteinExistence type="predicted"/>
<dbReference type="EMBL" id="JAAGYU010000116">
    <property type="protein sequence ID" value="NEL78282.1"/>
    <property type="molecule type" value="Genomic_DNA"/>
</dbReference>
<sequence length="111" mass="11865">MKPVNRMLLIVALLPFADSALADGVSGVQRPQQVMSDKDKWACEVAMCLANPQGPTAVSECKPPINKVRRELAKGNSIPKCRFLGSNNSGAGGTSTGGGEEEQRQAQQLRR</sequence>
<evidence type="ECO:0000313" key="3">
    <source>
        <dbReference type="EMBL" id="NEL78282.1"/>
    </source>
</evidence>
<evidence type="ECO:0000256" key="2">
    <source>
        <dbReference type="SAM" id="SignalP"/>
    </source>
</evidence>
<gene>
    <name evidence="3" type="ORF">G3W61_18855</name>
</gene>
<name>A0A6L9XEB7_XANPE</name>
<feature type="chain" id="PRO_5030158643" evidence="2">
    <location>
        <begin position="23"/>
        <end position="111"/>
    </location>
</feature>
<accession>A0A6L9XEB7</accession>
<keyword evidence="2" id="KW-0732">Signal</keyword>
<dbReference type="AlphaFoldDB" id="A0A6L9XEB7"/>
<protein>
    <submittedName>
        <fullName evidence="3">Uncharacterized protein</fullName>
    </submittedName>
</protein>
<reference evidence="3 4" key="1">
    <citation type="submission" date="2019-11" db="EMBL/GenBank/DDBJ databases">
        <title>Genome-resolved metagenomics to study the prevalence of co-infection and intraspecific heterogeneity among plant pathogen metapopulations.</title>
        <authorList>
            <person name="Newberry E."/>
            <person name="Bhandari R."/>
            <person name="Kemble J."/>
            <person name="Sikora E."/>
            <person name="Potnis N."/>
        </authorList>
    </citation>
    <scope>NUCLEOTIDE SEQUENCE [LARGE SCALE GENOMIC DNA]</scope>
    <source>
        <strain evidence="3">Xp_Tom_Tuscaloosa_18b</strain>
    </source>
</reference>
<feature type="signal peptide" evidence="2">
    <location>
        <begin position="1"/>
        <end position="22"/>
    </location>
</feature>
<feature type="region of interest" description="Disordered" evidence="1">
    <location>
        <begin position="79"/>
        <end position="111"/>
    </location>
</feature>
<evidence type="ECO:0000256" key="1">
    <source>
        <dbReference type="SAM" id="MobiDB-lite"/>
    </source>
</evidence>
<comment type="caution">
    <text evidence="3">The sequence shown here is derived from an EMBL/GenBank/DDBJ whole genome shotgun (WGS) entry which is preliminary data.</text>
</comment>
<organism evidence="3 4">
    <name type="scientific">Xanthomonas perforans</name>
    <dbReference type="NCBI Taxonomy" id="442694"/>
    <lineage>
        <taxon>Bacteria</taxon>
        <taxon>Pseudomonadati</taxon>
        <taxon>Pseudomonadota</taxon>
        <taxon>Gammaproteobacteria</taxon>
        <taxon>Lysobacterales</taxon>
        <taxon>Lysobacteraceae</taxon>
        <taxon>Xanthomonas</taxon>
    </lineage>
</organism>
<dbReference type="RefSeq" id="WP_109291659.1">
    <property type="nucleotide sequence ID" value="NZ_JAJIUT010000038.1"/>
</dbReference>
<dbReference type="Proteomes" id="UP000471082">
    <property type="component" value="Unassembled WGS sequence"/>
</dbReference>
<evidence type="ECO:0000313" key="4">
    <source>
        <dbReference type="Proteomes" id="UP000471082"/>
    </source>
</evidence>